<dbReference type="GO" id="GO:0003676">
    <property type="term" value="F:nucleic acid binding"/>
    <property type="evidence" value="ECO:0007669"/>
    <property type="project" value="InterPro"/>
</dbReference>
<reference evidence="2" key="5">
    <citation type="journal article" date="2021" name="G3 (Bethesda)">
        <title>Aegilops tauschii genome assembly Aet v5.0 features greater sequence contiguity and improved annotation.</title>
        <authorList>
            <person name="Wang L."/>
            <person name="Zhu T."/>
            <person name="Rodriguez J.C."/>
            <person name="Deal K.R."/>
            <person name="Dubcovsky J."/>
            <person name="McGuire P.E."/>
            <person name="Lux T."/>
            <person name="Spannagl M."/>
            <person name="Mayer K.F.X."/>
            <person name="Baldrich P."/>
            <person name="Meyers B.C."/>
            <person name="Huo N."/>
            <person name="Gu Y.Q."/>
            <person name="Zhou H."/>
            <person name="Devos K.M."/>
            <person name="Bennetzen J.L."/>
            <person name="Unver T."/>
            <person name="Budak H."/>
            <person name="Gulick P.J."/>
            <person name="Galiba G."/>
            <person name="Kalapos B."/>
            <person name="Nelson D.R."/>
            <person name="Li P."/>
            <person name="You F.M."/>
            <person name="Luo M.C."/>
            <person name="Dvorak J."/>
        </authorList>
    </citation>
    <scope>NUCLEOTIDE SEQUENCE [LARGE SCALE GENOMIC DNA]</scope>
    <source>
        <strain evidence="2">cv. AL8/78</strain>
    </source>
</reference>
<dbReference type="PANTHER" id="PTHR47592">
    <property type="entry name" value="PBF68 PROTEIN"/>
    <property type="match status" value="1"/>
</dbReference>
<dbReference type="PANTHER" id="PTHR47592:SF27">
    <property type="entry name" value="OS08G0421700 PROTEIN"/>
    <property type="match status" value="1"/>
</dbReference>
<dbReference type="InterPro" id="IPR054722">
    <property type="entry name" value="PolX-like_BBD"/>
</dbReference>
<dbReference type="InterPro" id="IPR036875">
    <property type="entry name" value="Znf_CCHC_sf"/>
</dbReference>
<dbReference type="AlphaFoldDB" id="A0A453C5S3"/>
<reference evidence="3" key="2">
    <citation type="journal article" date="2017" name="Nat. Plants">
        <title>The Aegilops tauschii genome reveals multiple impacts of transposons.</title>
        <authorList>
            <person name="Zhao G."/>
            <person name="Zou C."/>
            <person name="Li K."/>
            <person name="Wang K."/>
            <person name="Li T."/>
            <person name="Gao L."/>
            <person name="Zhang X."/>
            <person name="Wang H."/>
            <person name="Yang Z."/>
            <person name="Liu X."/>
            <person name="Jiang W."/>
            <person name="Mao L."/>
            <person name="Kong X."/>
            <person name="Jiao Y."/>
            <person name="Jia J."/>
        </authorList>
    </citation>
    <scope>NUCLEOTIDE SEQUENCE [LARGE SCALE GENOMIC DNA]</scope>
    <source>
        <strain evidence="3">cv. AL8/78</strain>
    </source>
</reference>
<keyword evidence="3" id="KW-1185">Reference proteome</keyword>
<dbReference type="SUPFAM" id="SSF57756">
    <property type="entry name" value="Retrovirus zinc finger-like domains"/>
    <property type="match status" value="1"/>
</dbReference>
<dbReference type="STRING" id="200361.A0A453C5S3"/>
<reference evidence="2" key="4">
    <citation type="submission" date="2019-03" db="UniProtKB">
        <authorList>
            <consortium name="EnsemblPlants"/>
        </authorList>
    </citation>
    <scope>IDENTIFICATION</scope>
</reference>
<evidence type="ECO:0000313" key="2">
    <source>
        <dbReference type="EnsemblPlants" id="AET2Gv20741400.1"/>
    </source>
</evidence>
<reference evidence="2" key="3">
    <citation type="journal article" date="2017" name="Nature">
        <title>Genome sequence of the progenitor of the wheat D genome Aegilops tauschii.</title>
        <authorList>
            <person name="Luo M.C."/>
            <person name="Gu Y.Q."/>
            <person name="Puiu D."/>
            <person name="Wang H."/>
            <person name="Twardziok S.O."/>
            <person name="Deal K.R."/>
            <person name="Huo N."/>
            <person name="Zhu T."/>
            <person name="Wang L."/>
            <person name="Wang Y."/>
            <person name="McGuire P.E."/>
            <person name="Liu S."/>
            <person name="Long H."/>
            <person name="Ramasamy R.K."/>
            <person name="Rodriguez J.C."/>
            <person name="Van S.L."/>
            <person name="Yuan L."/>
            <person name="Wang Z."/>
            <person name="Xia Z."/>
            <person name="Xiao L."/>
            <person name="Anderson O.D."/>
            <person name="Ouyang S."/>
            <person name="Liang Y."/>
            <person name="Zimin A.V."/>
            <person name="Pertea G."/>
            <person name="Qi P."/>
            <person name="Bennetzen J.L."/>
            <person name="Dai X."/>
            <person name="Dawson M.W."/>
            <person name="Muller H.G."/>
            <person name="Kugler K."/>
            <person name="Rivarola-Duarte L."/>
            <person name="Spannagl M."/>
            <person name="Mayer K.F.X."/>
            <person name="Lu F.H."/>
            <person name="Bevan M.W."/>
            <person name="Leroy P."/>
            <person name="Li P."/>
            <person name="You F.M."/>
            <person name="Sun Q."/>
            <person name="Liu Z."/>
            <person name="Lyons E."/>
            <person name="Wicker T."/>
            <person name="Salzberg S.L."/>
            <person name="Devos K.M."/>
            <person name="Dvorak J."/>
        </authorList>
    </citation>
    <scope>NUCLEOTIDE SEQUENCE [LARGE SCALE GENOMIC DNA]</scope>
    <source>
        <strain evidence="2">cv. AL8/78</strain>
    </source>
</reference>
<organism evidence="2 3">
    <name type="scientific">Aegilops tauschii subsp. strangulata</name>
    <name type="common">Goatgrass</name>
    <dbReference type="NCBI Taxonomy" id="200361"/>
    <lineage>
        <taxon>Eukaryota</taxon>
        <taxon>Viridiplantae</taxon>
        <taxon>Streptophyta</taxon>
        <taxon>Embryophyta</taxon>
        <taxon>Tracheophyta</taxon>
        <taxon>Spermatophyta</taxon>
        <taxon>Magnoliopsida</taxon>
        <taxon>Liliopsida</taxon>
        <taxon>Poales</taxon>
        <taxon>Poaceae</taxon>
        <taxon>BOP clade</taxon>
        <taxon>Pooideae</taxon>
        <taxon>Triticodae</taxon>
        <taxon>Triticeae</taxon>
        <taxon>Triticinae</taxon>
        <taxon>Aegilops</taxon>
    </lineage>
</organism>
<evidence type="ECO:0000313" key="3">
    <source>
        <dbReference type="Proteomes" id="UP000015105"/>
    </source>
</evidence>
<protein>
    <recommendedName>
        <fullName evidence="1">Retrovirus-related Pol polyprotein from transposon TNT 1-94-like beta-barrel domain-containing protein</fullName>
    </recommendedName>
</protein>
<dbReference type="EnsemblPlants" id="AET2Gv20741400.1">
    <property type="protein sequence ID" value="AET2Gv20741400.1"/>
    <property type="gene ID" value="AET2Gv20741400"/>
</dbReference>
<name>A0A453C5S3_AEGTS</name>
<evidence type="ECO:0000259" key="1">
    <source>
        <dbReference type="Pfam" id="PF22936"/>
    </source>
</evidence>
<dbReference type="Pfam" id="PF22936">
    <property type="entry name" value="Pol_BBD"/>
    <property type="match status" value="1"/>
</dbReference>
<reference evidence="3" key="1">
    <citation type="journal article" date="2014" name="Science">
        <title>Ancient hybridizations among the ancestral genomes of bread wheat.</title>
        <authorList>
            <consortium name="International Wheat Genome Sequencing Consortium,"/>
            <person name="Marcussen T."/>
            <person name="Sandve S.R."/>
            <person name="Heier L."/>
            <person name="Spannagl M."/>
            <person name="Pfeifer M."/>
            <person name="Jakobsen K.S."/>
            <person name="Wulff B.B."/>
            <person name="Steuernagel B."/>
            <person name="Mayer K.F."/>
            <person name="Olsen O.A."/>
        </authorList>
    </citation>
    <scope>NUCLEOTIDE SEQUENCE [LARGE SCALE GENOMIC DNA]</scope>
    <source>
        <strain evidence="3">cv. AL8/78</strain>
    </source>
</reference>
<dbReference type="Proteomes" id="UP000015105">
    <property type="component" value="Chromosome 2D"/>
</dbReference>
<dbReference type="Gramene" id="AET2Gv20741400.1">
    <property type="protein sequence ID" value="AET2Gv20741400.1"/>
    <property type="gene ID" value="AET2Gv20741400"/>
</dbReference>
<sequence>MRKKNAVEVSHGEGLLVKGEQWRKGYEAGKNKKKKKNIQCHKCKQWRHMRKDCPELNGGACANKATHGDDSDSSSDVLIVSDRRSTKSEAWMLDLACSFHATPNREWFSSYKSYKSDEFGLAYVGDDTGYRVAGVGDIKIKMFDGVERMLRGVRHVPGLRRNLISLGVHHDGGMVFRCDRDRKTMRIMEDKVTVMIGERTASHLYKL</sequence>
<dbReference type="GO" id="GO:0008270">
    <property type="term" value="F:zinc ion binding"/>
    <property type="evidence" value="ECO:0007669"/>
    <property type="project" value="InterPro"/>
</dbReference>
<feature type="domain" description="Retrovirus-related Pol polyprotein from transposon TNT 1-94-like beta-barrel" evidence="1">
    <location>
        <begin position="91"/>
        <end position="173"/>
    </location>
</feature>
<proteinExistence type="predicted"/>
<accession>A0A453C5S3</accession>